<organism evidence="2 3">
    <name type="scientific">Granulicatella seriolae</name>
    <dbReference type="NCBI Taxonomy" id="2967226"/>
    <lineage>
        <taxon>Bacteria</taxon>
        <taxon>Bacillati</taxon>
        <taxon>Bacillota</taxon>
        <taxon>Bacilli</taxon>
        <taxon>Lactobacillales</taxon>
        <taxon>Carnobacteriaceae</taxon>
        <taxon>Granulicatella</taxon>
    </lineage>
</organism>
<reference evidence="2" key="1">
    <citation type="submission" date="2022-07" db="EMBL/GenBank/DDBJ databases">
        <authorList>
            <person name="Jung M.-Y."/>
            <person name="Lee M."/>
        </authorList>
    </citation>
    <scope>NUCLEOTIDE SEQUENCE</scope>
    <source>
        <strain evidence="2">S8</strain>
    </source>
</reference>
<reference evidence="2" key="3">
    <citation type="journal article" date="2023" name="Microbiol. Resour. Announc.">
        <title>Draft Genome Sequence of Granulicatella sp. Strain S8, Isolated from a Marine Fish, Seriola quinqueradiata.</title>
        <authorList>
            <person name="Lee M."/>
            <person name="Farooq A."/>
            <person name="Jeong J.B."/>
            <person name="Jung M.Y."/>
        </authorList>
    </citation>
    <scope>NUCLEOTIDE SEQUENCE</scope>
    <source>
        <strain evidence="2">S8</strain>
    </source>
</reference>
<gene>
    <name evidence="2" type="ORF">NPA36_08025</name>
</gene>
<dbReference type="Pfam" id="PF02080">
    <property type="entry name" value="TrkA_C"/>
    <property type="match status" value="1"/>
</dbReference>
<dbReference type="EMBL" id="JANHNZ010000008">
    <property type="protein sequence ID" value="MCQ9210497.1"/>
    <property type="molecule type" value="Genomic_DNA"/>
</dbReference>
<reference evidence="2" key="2">
    <citation type="journal article" date="2023" name="Curr. Microbiol.">
        <title>Granulicatella seriolae sp. nov., a Novel Facultative Anaerobe Isolated from Yellowtail Marine Fish.</title>
        <authorList>
            <person name="Lee M."/>
            <person name="Choi Y.J."/>
            <person name="Farooq A."/>
            <person name="Jeong J.B."/>
            <person name="Jung M.Y."/>
        </authorList>
    </citation>
    <scope>NUCLEOTIDE SEQUENCE</scope>
    <source>
        <strain evidence="2">S8</strain>
    </source>
</reference>
<protein>
    <submittedName>
        <fullName evidence="2">TrkA family potassium uptake protein</fullName>
    </submittedName>
</protein>
<dbReference type="PROSITE" id="PS51201">
    <property type="entry name" value="RCK_N"/>
    <property type="match status" value="1"/>
</dbReference>
<evidence type="ECO:0000313" key="3">
    <source>
        <dbReference type="Proteomes" id="UP001059480"/>
    </source>
</evidence>
<dbReference type="RefSeq" id="WP_256945606.1">
    <property type="nucleotide sequence ID" value="NZ_JANHNZ010000008.1"/>
</dbReference>
<feature type="domain" description="RCK N-terminal" evidence="1">
    <location>
        <begin position="3"/>
        <end position="120"/>
    </location>
</feature>
<dbReference type="SUPFAM" id="SSF116726">
    <property type="entry name" value="TrkA C-terminal domain-like"/>
    <property type="match status" value="1"/>
</dbReference>
<dbReference type="InterPro" id="IPR036721">
    <property type="entry name" value="RCK_C_sf"/>
</dbReference>
<dbReference type="Gene3D" id="3.40.50.720">
    <property type="entry name" value="NAD(P)-binding Rossmann-like Domain"/>
    <property type="match status" value="1"/>
</dbReference>
<dbReference type="InterPro" id="IPR006037">
    <property type="entry name" value="RCK_C"/>
</dbReference>
<dbReference type="SUPFAM" id="SSF51735">
    <property type="entry name" value="NAD(P)-binding Rossmann-fold domains"/>
    <property type="match status" value="1"/>
</dbReference>
<comment type="caution">
    <text evidence="2">The sequence shown here is derived from an EMBL/GenBank/DDBJ whole genome shotgun (WGS) entry which is preliminary data.</text>
</comment>
<dbReference type="PANTHER" id="PTHR43833">
    <property type="entry name" value="POTASSIUM CHANNEL PROTEIN 2-RELATED-RELATED"/>
    <property type="match status" value="1"/>
</dbReference>
<dbReference type="InterPro" id="IPR003148">
    <property type="entry name" value="RCK_N"/>
</dbReference>
<sequence>MAKRTIGILGLGIFGSTIAKTLSQYDCDVIAIDKGEENVNRLEPYVTKGVVGDITDDEQLEAAGIASCDVVIVATGSSLEASVLAILHCKKMGIPEIIAKAKSRVANEILVQMGANKVISPEKETGIRVAKNILHRKISDVIKLDNNISLIEFYPPKKWVGKTLQELDLRNKYDMNLLGYRMAPHEKLNIQFTADYRFTPDELLVALTESEVFEREDYLNELGD</sequence>
<dbReference type="Gene3D" id="3.30.70.1450">
    <property type="entry name" value="Regulator of K+ conductance, C-terminal domain"/>
    <property type="match status" value="1"/>
</dbReference>
<proteinExistence type="predicted"/>
<name>A0ABT1WQ65_9LACT</name>
<accession>A0ABT1WQ65</accession>
<dbReference type="Proteomes" id="UP001059480">
    <property type="component" value="Unassembled WGS sequence"/>
</dbReference>
<dbReference type="InterPro" id="IPR050721">
    <property type="entry name" value="Trk_Ktr_HKT_K-transport"/>
</dbReference>
<dbReference type="Pfam" id="PF02254">
    <property type="entry name" value="TrkA_N"/>
    <property type="match status" value="1"/>
</dbReference>
<dbReference type="InterPro" id="IPR036291">
    <property type="entry name" value="NAD(P)-bd_dom_sf"/>
</dbReference>
<keyword evidence="3" id="KW-1185">Reference proteome</keyword>
<dbReference type="PANTHER" id="PTHR43833:SF7">
    <property type="entry name" value="KTR SYSTEM POTASSIUM UPTAKE PROTEIN C"/>
    <property type="match status" value="1"/>
</dbReference>
<evidence type="ECO:0000259" key="1">
    <source>
        <dbReference type="PROSITE" id="PS51201"/>
    </source>
</evidence>
<evidence type="ECO:0000313" key="2">
    <source>
        <dbReference type="EMBL" id="MCQ9210497.1"/>
    </source>
</evidence>